<keyword evidence="7" id="KW-1185">Reference proteome</keyword>
<protein>
    <submittedName>
        <fullName evidence="6">Phosphodiesterase</fullName>
    </submittedName>
</protein>
<dbReference type="OrthoDB" id="651281at2"/>
<dbReference type="RefSeq" id="WP_134762337.1">
    <property type="nucleotide sequence ID" value="NZ_SOZD01000003.1"/>
</dbReference>
<dbReference type="SUPFAM" id="SSF56300">
    <property type="entry name" value="Metallo-dependent phosphatases"/>
    <property type="match status" value="1"/>
</dbReference>
<keyword evidence="3" id="KW-0408">Iron</keyword>
<organism evidence="6 7">
    <name type="scientific">Jiella endophytica</name>
    <dbReference type="NCBI Taxonomy" id="2558362"/>
    <lineage>
        <taxon>Bacteria</taxon>
        <taxon>Pseudomonadati</taxon>
        <taxon>Pseudomonadota</taxon>
        <taxon>Alphaproteobacteria</taxon>
        <taxon>Hyphomicrobiales</taxon>
        <taxon>Aurantimonadaceae</taxon>
        <taxon>Jiella</taxon>
    </lineage>
</organism>
<evidence type="ECO:0000313" key="7">
    <source>
        <dbReference type="Proteomes" id="UP000298179"/>
    </source>
</evidence>
<feature type="domain" description="Calcineurin-like phosphoesterase" evidence="5">
    <location>
        <begin position="6"/>
        <end position="200"/>
    </location>
</feature>
<dbReference type="InterPro" id="IPR029052">
    <property type="entry name" value="Metallo-depent_PP-like"/>
</dbReference>
<comment type="caution">
    <text evidence="6">The sequence shown here is derived from an EMBL/GenBank/DDBJ whole genome shotgun (WGS) entry which is preliminary data.</text>
</comment>
<evidence type="ECO:0000256" key="3">
    <source>
        <dbReference type="ARBA" id="ARBA00023004"/>
    </source>
</evidence>
<dbReference type="PANTHER" id="PTHR42988">
    <property type="entry name" value="PHOSPHOHYDROLASE"/>
    <property type="match status" value="1"/>
</dbReference>
<evidence type="ECO:0000313" key="6">
    <source>
        <dbReference type="EMBL" id="TFF23232.1"/>
    </source>
</evidence>
<dbReference type="Pfam" id="PF00149">
    <property type="entry name" value="Metallophos"/>
    <property type="match status" value="1"/>
</dbReference>
<comment type="similarity">
    <text evidence="4">Belongs to the cyclic nucleotide phosphodiesterase class-III family.</text>
</comment>
<dbReference type="GO" id="GO:0016787">
    <property type="term" value="F:hydrolase activity"/>
    <property type="evidence" value="ECO:0007669"/>
    <property type="project" value="UniProtKB-KW"/>
</dbReference>
<sequence length="278" mass="29718">MGRETTFVHLTDLHLGDPDDAHLFSDTDATLGEILALVATIDPAPAFIVASGDLSNRGEAASYRRLKAVMEETGLPVVYAIGNHDTRAGFYEGMLGRSDDLSAPYDHDTVIAGIHIVTIDSTIPGAIGGSIEPEQFAWLGEALARHTDLPKLLVIHHPPALGEDDGGTPWRMVNPEQSAKLAAMLKDKGVVGILSGHIHHDRVSSWHGMLLVVGIGQHAATDILATEELRMVRGAGFGIGTIRPSGLTMALVPLPSDRAELNRYPLAMLRERAARAAE</sequence>
<keyword evidence="2" id="KW-0378">Hydrolase</keyword>
<dbReference type="Proteomes" id="UP000298179">
    <property type="component" value="Unassembled WGS sequence"/>
</dbReference>
<keyword evidence="1" id="KW-0479">Metal-binding</keyword>
<dbReference type="AlphaFoldDB" id="A0A4Y8RKI6"/>
<gene>
    <name evidence="6" type="ORF">E3C22_12440</name>
</gene>
<reference evidence="6 7" key="1">
    <citation type="submission" date="2019-03" db="EMBL/GenBank/DDBJ databases">
        <title>Jiella endophytica sp. nov., a novel endophytic bacterium isolated from root of Ficus microcarpa Linn. f.</title>
        <authorList>
            <person name="Tuo L."/>
        </authorList>
    </citation>
    <scope>NUCLEOTIDE SEQUENCE [LARGE SCALE GENOMIC DNA]</scope>
    <source>
        <strain evidence="6 7">CBS5Q-3</strain>
    </source>
</reference>
<name>A0A4Y8RKI6_9HYPH</name>
<dbReference type="InterPro" id="IPR004843">
    <property type="entry name" value="Calcineurin-like_PHP"/>
</dbReference>
<dbReference type="EMBL" id="SOZD01000003">
    <property type="protein sequence ID" value="TFF23232.1"/>
    <property type="molecule type" value="Genomic_DNA"/>
</dbReference>
<dbReference type="GO" id="GO:0046872">
    <property type="term" value="F:metal ion binding"/>
    <property type="evidence" value="ECO:0007669"/>
    <property type="project" value="UniProtKB-KW"/>
</dbReference>
<dbReference type="PANTHER" id="PTHR42988:SF2">
    <property type="entry name" value="CYCLIC NUCLEOTIDE PHOSPHODIESTERASE CBUA0032-RELATED"/>
    <property type="match status" value="1"/>
</dbReference>
<evidence type="ECO:0000259" key="5">
    <source>
        <dbReference type="Pfam" id="PF00149"/>
    </source>
</evidence>
<dbReference type="InterPro" id="IPR050884">
    <property type="entry name" value="CNP_phosphodiesterase-III"/>
</dbReference>
<evidence type="ECO:0000256" key="1">
    <source>
        <dbReference type="ARBA" id="ARBA00022723"/>
    </source>
</evidence>
<accession>A0A4Y8RKI6</accession>
<evidence type="ECO:0000256" key="4">
    <source>
        <dbReference type="ARBA" id="ARBA00025742"/>
    </source>
</evidence>
<proteinExistence type="inferred from homology"/>
<dbReference type="Gene3D" id="3.60.21.10">
    <property type="match status" value="1"/>
</dbReference>
<evidence type="ECO:0000256" key="2">
    <source>
        <dbReference type="ARBA" id="ARBA00022801"/>
    </source>
</evidence>